<feature type="transmembrane region" description="Helical" evidence="5">
    <location>
        <begin position="9"/>
        <end position="27"/>
    </location>
</feature>
<dbReference type="GO" id="GO:0004671">
    <property type="term" value="F:protein C-terminal S-isoprenylcysteine carboxyl O-methyltransferase activity"/>
    <property type="evidence" value="ECO:0007669"/>
    <property type="project" value="InterPro"/>
</dbReference>
<organism evidence="7 8">
    <name type="scientific">Natrinema hispanicum</name>
    <dbReference type="NCBI Taxonomy" id="392421"/>
    <lineage>
        <taxon>Archaea</taxon>
        <taxon>Methanobacteriati</taxon>
        <taxon>Methanobacteriota</taxon>
        <taxon>Stenosarchaea group</taxon>
        <taxon>Halobacteria</taxon>
        <taxon>Halobacteriales</taxon>
        <taxon>Natrialbaceae</taxon>
        <taxon>Natrinema</taxon>
    </lineage>
</organism>
<dbReference type="Pfam" id="PF04140">
    <property type="entry name" value="ICMT"/>
    <property type="match status" value="1"/>
</dbReference>
<evidence type="ECO:0000313" key="6">
    <source>
        <dbReference type="EMBL" id="SDC27354.1"/>
    </source>
</evidence>
<dbReference type="Proteomes" id="UP000324021">
    <property type="component" value="Unassembled WGS sequence"/>
</dbReference>
<dbReference type="OrthoDB" id="148346at2157"/>
<dbReference type="AlphaFoldDB" id="A0A1H9Z3F0"/>
<dbReference type="RefSeq" id="WP_092929394.1">
    <property type="nucleotide sequence ID" value="NZ_FMZP01000002.1"/>
</dbReference>
<dbReference type="Proteomes" id="UP000199320">
    <property type="component" value="Unassembled WGS sequence"/>
</dbReference>
<keyword evidence="4 5" id="KW-0472">Membrane</keyword>
<protein>
    <submittedName>
        <fullName evidence="7">Protein-S-isoprenylcysteine O-methyltransferase Ste14</fullName>
    </submittedName>
</protein>
<keyword evidence="3 5" id="KW-1133">Transmembrane helix</keyword>
<dbReference type="GO" id="GO:0032259">
    <property type="term" value="P:methylation"/>
    <property type="evidence" value="ECO:0007669"/>
    <property type="project" value="UniProtKB-KW"/>
</dbReference>
<keyword evidence="2 5" id="KW-0812">Transmembrane</keyword>
<evidence type="ECO:0000256" key="2">
    <source>
        <dbReference type="ARBA" id="ARBA00022692"/>
    </source>
</evidence>
<evidence type="ECO:0000313" key="9">
    <source>
        <dbReference type="Proteomes" id="UP000324021"/>
    </source>
</evidence>
<keyword evidence="8" id="KW-1185">Reference proteome</keyword>
<evidence type="ECO:0000313" key="7">
    <source>
        <dbReference type="EMBL" id="SES75520.1"/>
    </source>
</evidence>
<evidence type="ECO:0000256" key="3">
    <source>
        <dbReference type="ARBA" id="ARBA00022989"/>
    </source>
</evidence>
<feature type="transmembrane region" description="Helical" evidence="5">
    <location>
        <begin position="50"/>
        <end position="68"/>
    </location>
</feature>
<dbReference type="Gene3D" id="1.20.120.1630">
    <property type="match status" value="1"/>
</dbReference>
<accession>A0A1H9Z3F0</accession>
<dbReference type="EMBL" id="FMZP01000002">
    <property type="protein sequence ID" value="SDC27354.1"/>
    <property type="molecule type" value="Genomic_DNA"/>
</dbReference>
<evidence type="ECO:0000256" key="5">
    <source>
        <dbReference type="SAM" id="Phobius"/>
    </source>
</evidence>
<reference evidence="7" key="1">
    <citation type="submission" date="2016-10" db="EMBL/GenBank/DDBJ databases">
        <authorList>
            <person name="de Groot N.N."/>
        </authorList>
    </citation>
    <scope>NUCLEOTIDE SEQUENCE [LARGE SCALE GENOMIC DNA]</scope>
    <source>
        <strain evidence="7">CDM_6</strain>
    </source>
</reference>
<evidence type="ECO:0000313" key="8">
    <source>
        <dbReference type="Proteomes" id="UP000199320"/>
    </source>
</evidence>
<reference evidence="8 9" key="2">
    <citation type="submission" date="2016-10" db="EMBL/GenBank/DDBJ databases">
        <authorList>
            <person name="Varghese N."/>
            <person name="Submissions S."/>
        </authorList>
    </citation>
    <scope>NUCLEOTIDE SEQUENCE [LARGE SCALE GENOMIC DNA]</scope>
    <source>
        <strain evidence="6 9">CDM_1</strain>
        <strain evidence="8">CDM_6</strain>
    </source>
</reference>
<feature type="transmembrane region" description="Helical" evidence="5">
    <location>
        <begin position="80"/>
        <end position="99"/>
    </location>
</feature>
<evidence type="ECO:0000256" key="1">
    <source>
        <dbReference type="ARBA" id="ARBA00004141"/>
    </source>
</evidence>
<dbReference type="EMBL" id="FOIC01000001">
    <property type="protein sequence ID" value="SES75520.1"/>
    <property type="molecule type" value="Genomic_DNA"/>
</dbReference>
<dbReference type="InterPro" id="IPR007269">
    <property type="entry name" value="ICMT_MeTrfase"/>
</dbReference>
<proteinExistence type="predicted"/>
<name>A0A1H9Z3F0_9EURY</name>
<dbReference type="GO" id="GO:0016020">
    <property type="term" value="C:membrane"/>
    <property type="evidence" value="ECO:0007669"/>
    <property type="project" value="UniProtKB-SubCell"/>
</dbReference>
<dbReference type="PANTHER" id="PTHR43847:SF1">
    <property type="entry name" value="BLL3993 PROTEIN"/>
    <property type="match status" value="1"/>
</dbReference>
<gene>
    <name evidence="7" type="ORF">SAMN04488694_101329</name>
    <name evidence="6" type="ORF">SAMN05192552_1002299</name>
</gene>
<comment type="subcellular location">
    <subcellularLocation>
        <location evidence="1">Membrane</location>
        <topology evidence="1">Multi-pass membrane protein</topology>
    </subcellularLocation>
</comment>
<evidence type="ECO:0000256" key="4">
    <source>
        <dbReference type="ARBA" id="ARBA00023136"/>
    </source>
</evidence>
<keyword evidence="7" id="KW-0489">Methyltransferase</keyword>
<dbReference type="InterPro" id="IPR052527">
    <property type="entry name" value="Metal_cation-efflux_comp"/>
</dbReference>
<feature type="transmembrane region" description="Helical" evidence="5">
    <location>
        <begin position="143"/>
        <end position="166"/>
    </location>
</feature>
<sequence>MEPLLNDPVYVLVFYVAVAVAMGPDILREVRRRRDDTGAAVTRDEGSKRVIGVASGGGILAGVAAVYLVPSLAILWQPRLVFAAGIVVLLVGGVIRQYAVWTLNDYFTSTITIHEDQQVVETGPYRWVRHPSYTGGLLEHTGIGLVLGNWVSLVTIVGALVIAYVYRIRIEERALSEELGEPYRQFLNRTPYRLIPYVW</sequence>
<dbReference type="STRING" id="392421.SAMN04488694_101329"/>
<dbReference type="PANTHER" id="PTHR43847">
    <property type="entry name" value="BLL3993 PROTEIN"/>
    <property type="match status" value="1"/>
</dbReference>
<keyword evidence="7" id="KW-0808">Transferase</keyword>